<dbReference type="GeneID" id="19180239"/>
<organism evidence="2 3">
    <name type="scientific">Cladophialophora yegresii CBS 114405</name>
    <dbReference type="NCBI Taxonomy" id="1182544"/>
    <lineage>
        <taxon>Eukaryota</taxon>
        <taxon>Fungi</taxon>
        <taxon>Dikarya</taxon>
        <taxon>Ascomycota</taxon>
        <taxon>Pezizomycotina</taxon>
        <taxon>Eurotiomycetes</taxon>
        <taxon>Chaetothyriomycetidae</taxon>
        <taxon>Chaetothyriales</taxon>
        <taxon>Herpotrichiellaceae</taxon>
        <taxon>Cladophialophora</taxon>
    </lineage>
</organism>
<reference evidence="2 3" key="1">
    <citation type="submission" date="2013-03" db="EMBL/GenBank/DDBJ databases">
        <title>The Genome Sequence of Cladophialophora yegresii CBS 114405.</title>
        <authorList>
            <consortium name="The Broad Institute Genomics Platform"/>
            <person name="Cuomo C."/>
            <person name="de Hoog S."/>
            <person name="Gorbushina A."/>
            <person name="Walker B."/>
            <person name="Young S.K."/>
            <person name="Zeng Q."/>
            <person name="Gargeya S."/>
            <person name="Fitzgerald M."/>
            <person name="Haas B."/>
            <person name="Abouelleil A."/>
            <person name="Allen A.W."/>
            <person name="Alvarado L."/>
            <person name="Arachchi H.M."/>
            <person name="Berlin A.M."/>
            <person name="Chapman S.B."/>
            <person name="Gainer-Dewar J."/>
            <person name="Goldberg J."/>
            <person name="Griggs A."/>
            <person name="Gujja S."/>
            <person name="Hansen M."/>
            <person name="Howarth C."/>
            <person name="Imamovic A."/>
            <person name="Ireland A."/>
            <person name="Larimer J."/>
            <person name="McCowan C."/>
            <person name="Murphy C."/>
            <person name="Pearson M."/>
            <person name="Poon T.W."/>
            <person name="Priest M."/>
            <person name="Roberts A."/>
            <person name="Saif S."/>
            <person name="Shea T."/>
            <person name="Sisk P."/>
            <person name="Sykes S."/>
            <person name="Wortman J."/>
            <person name="Nusbaum C."/>
            <person name="Birren B."/>
        </authorList>
    </citation>
    <scope>NUCLEOTIDE SEQUENCE [LARGE SCALE GENOMIC DNA]</scope>
    <source>
        <strain evidence="2 3">CBS 114405</strain>
    </source>
</reference>
<protein>
    <submittedName>
        <fullName evidence="2">Uncharacterized protein</fullName>
    </submittedName>
</protein>
<proteinExistence type="predicted"/>
<keyword evidence="1" id="KW-0472">Membrane</keyword>
<evidence type="ECO:0000313" key="3">
    <source>
        <dbReference type="Proteomes" id="UP000019473"/>
    </source>
</evidence>
<gene>
    <name evidence="2" type="ORF">A1O7_05656</name>
</gene>
<feature type="transmembrane region" description="Helical" evidence="1">
    <location>
        <begin position="66"/>
        <end position="84"/>
    </location>
</feature>
<keyword evidence="3" id="KW-1185">Reference proteome</keyword>
<dbReference type="OrthoDB" id="5593235at2759"/>
<dbReference type="RefSeq" id="XP_007757854.1">
    <property type="nucleotide sequence ID" value="XM_007759664.1"/>
</dbReference>
<name>W9W138_9EURO</name>
<keyword evidence="1" id="KW-1133">Transmembrane helix</keyword>
<dbReference type="VEuPathDB" id="FungiDB:A1O7_05656"/>
<sequence length="465" mass="53532">MRSTTPAWCRTRQRDVGSEEFPAQLQQEHPHRNPYIGFKEKQPLLPMASVTSFAPGGRNSRVRRSLGFALVGALCFVIFALHRLRELQSQRPLSFPTSESATGFSSDLRVRQFDKPDDVKVIGLVFFGRKSRVEILRCYLERNLVDHGGWLDEIHWVKNTDIPDDLKYLDEILASSPRYKTVELEGVGFVGYGQAWGKLERGNLYVKIDDDVVWFDDDTIPRIVSMKLAHPEYLLVAANMINSPLMGWVHYHMGALHPYLPELADYQPDGFLHPRKPSRKTWTYWSYPEWKGPTDYFFGITQEPPYDGHRWLRLPGDTDMHRTPASEIEYATWGTGLKSWAIAAQEHYSFLENLADDNLDVYKMGVGVRRVDADGGKPWFTVDKRLSINFITIWADDVLDNLPMDTVDEEWLTVNLPKKLHRQVAVNTDALAVHFTFGTQGNVDKTDLLARYHDYALEERCARRI</sequence>
<evidence type="ECO:0000313" key="2">
    <source>
        <dbReference type="EMBL" id="EXJ58231.1"/>
    </source>
</evidence>
<dbReference type="HOGENOM" id="CLU_038504_0_0_1"/>
<comment type="caution">
    <text evidence="2">The sequence shown here is derived from an EMBL/GenBank/DDBJ whole genome shotgun (WGS) entry which is preliminary data.</text>
</comment>
<accession>W9W138</accession>
<dbReference type="Proteomes" id="UP000019473">
    <property type="component" value="Unassembled WGS sequence"/>
</dbReference>
<dbReference type="AlphaFoldDB" id="W9W138"/>
<dbReference type="eggNOG" id="ENOG502S3V7">
    <property type="taxonomic scope" value="Eukaryota"/>
</dbReference>
<evidence type="ECO:0000256" key="1">
    <source>
        <dbReference type="SAM" id="Phobius"/>
    </source>
</evidence>
<keyword evidence="1" id="KW-0812">Transmembrane</keyword>
<dbReference type="EMBL" id="AMGW01000004">
    <property type="protein sequence ID" value="EXJ58231.1"/>
    <property type="molecule type" value="Genomic_DNA"/>
</dbReference>